<gene>
    <name evidence="3" type="ORF">GFN93_06935</name>
</gene>
<evidence type="ECO:0000256" key="1">
    <source>
        <dbReference type="SAM" id="Phobius"/>
    </source>
</evidence>
<organism evidence="3 4">
    <name type="scientific">Alcanivorax sediminis</name>
    <dbReference type="NCBI Taxonomy" id="2663008"/>
    <lineage>
        <taxon>Bacteria</taxon>
        <taxon>Pseudomonadati</taxon>
        <taxon>Pseudomonadota</taxon>
        <taxon>Gammaproteobacteria</taxon>
        <taxon>Oceanospirillales</taxon>
        <taxon>Alcanivoracaceae</taxon>
        <taxon>Alcanivorax</taxon>
    </lineage>
</organism>
<dbReference type="Proteomes" id="UP000469421">
    <property type="component" value="Unassembled WGS sequence"/>
</dbReference>
<keyword evidence="1" id="KW-0812">Transmembrane</keyword>
<evidence type="ECO:0000259" key="2">
    <source>
        <dbReference type="Pfam" id="PF07811"/>
    </source>
</evidence>
<dbReference type="Pfam" id="PF07811">
    <property type="entry name" value="TadE"/>
    <property type="match status" value="1"/>
</dbReference>
<protein>
    <recommendedName>
        <fullName evidence="2">TadE-like domain-containing protein</fullName>
    </recommendedName>
</protein>
<keyword evidence="1" id="KW-0472">Membrane</keyword>
<evidence type="ECO:0000313" key="4">
    <source>
        <dbReference type="Proteomes" id="UP000469421"/>
    </source>
</evidence>
<feature type="domain" description="TadE-like" evidence="2">
    <location>
        <begin position="18"/>
        <end position="60"/>
    </location>
</feature>
<reference evidence="3 4" key="1">
    <citation type="submission" date="2019-10" db="EMBL/GenBank/DDBJ databases">
        <title>Alcanivorax sp.PA15-N-34 draft genome sequence.</title>
        <authorList>
            <person name="Liao X."/>
            <person name="Shao Z."/>
        </authorList>
    </citation>
    <scope>NUCLEOTIDE SEQUENCE [LARGE SCALE GENOMIC DNA]</scope>
    <source>
        <strain evidence="3 4">PA15-N-34</strain>
    </source>
</reference>
<keyword evidence="1" id="KW-1133">Transmembrane helix</keyword>
<keyword evidence="4" id="KW-1185">Reference proteome</keyword>
<dbReference type="InterPro" id="IPR012495">
    <property type="entry name" value="TadE-like_dom"/>
</dbReference>
<proteinExistence type="predicted"/>
<evidence type="ECO:0000313" key="3">
    <source>
        <dbReference type="EMBL" id="MQX52980.1"/>
    </source>
</evidence>
<comment type="caution">
    <text evidence="3">The sequence shown here is derived from an EMBL/GenBank/DDBJ whole genome shotgun (WGS) entry which is preliminary data.</text>
</comment>
<sequence length="167" mass="17716">MTIISRFSFTNKRSYQAGAAMVEFAIMLPMIVVLVFGITELGRAIYQQNTLSKAAASGARYMSRSPQAVTSDCAEGATWSASVLNAANLIAYGRQSGTGQPLLPDLDAADASFSVAQRTVTGMGNACVITASVSVPFRAIFGDTLVPFLDLDPLNLSAIVEERFHGE</sequence>
<name>A0A6N7LY25_9GAMM</name>
<dbReference type="AlphaFoldDB" id="A0A6N7LY25"/>
<accession>A0A6N7LY25</accession>
<dbReference type="EMBL" id="WIRE01000001">
    <property type="protein sequence ID" value="MQX52980.1"/>
    <property type="molecule type" value="Genomic_DNA"/>
</dbReference>
<feature type="transmembrane region" description="Helical" evidence="1">
    <location>
        <begin position="20"/>
        <end position="39"/>
    </location>
</feature>